<proteinExistence type="predicted"/>
<protein>
    <submittedName>
        <fullName evidence="1">Uncharacterized protein</fullName>
    </submittedName>
</protein>
<accession>A0A8H7D7N6</accession>
<sequence length="189" mass="21329">MQKTEVYFESWDETVYAGLHKFDKCKGFDPDSQDLAKELGHSLYGVCVPTSVATKWNLSVDSDDESNYPTYFEEEYPMDDEIEWNSHLPSSYIEVLTTDNENFLEEFSSDESDCSNSYPEDGVLEIESSPSSCNQELTAENEDSLRDLPSHDTVVGQCHSIGELAELVKFGLIVVLGFTAVYEYAGVYF</sequence>
<comment type="caution">
    <text evidence="1">The sequence shown here is derived from an EMBL/GenBank/DDBJ whole genome shotgun (WGS) entry which is preliminary data.</text>
</comment>
<evidence type="ECO:0000313" key="2">
    <source>
        <dbReference type="Proteomes" id="UP000623467"/>
    </source>
</evidence>
<dbReference type="AlphaFoldDB" id="A0A8H7D7N6"/>
<evidence type="ECO:0000313" key="1">
    <source>
        <dbReference type="EMBL" id="KAF7364435.1"/>
    </source>
</evidence>
<dbReference type="OrthoDB" id="10488255at2759"/>
<gene>
    <name evidence="1" type="ORF">MSAN_01104600</name>
</gene>
<organism evidence="1 2">
    <name type="scientific">Mycena sanguinolenta</name>
    <dbReference type="NCBI Taxonomy" id="230812"/>
    <lineage>
        <taxon>Eukaryota</taxon>
        <taxon>Fungi</taxon>
        <taxon>Dikarya</taxon>
        <taxon>Basidiomycota</taxon>
        <taxon>Agaricomycotina</taxon>
        <taxon>Agaricomycetes</taxon>
        <taxon>Agaricomycetidae</taxon>
        <taxon>Agaricales</taxon>
        <taxon>Marasmiineae</taxon>
        <taxon>Mycenaceae</taxon>
        <taxon>Mycena</taxon>
    </lineage>
</organism>
<name>A0A8H7D7N6_9AGAR</name>
<keyword evidence="2" id="KW-1185">Reference proteome</keyword>
<dbReference type="EMBL" id="JACAZH010000007">
    <property type="protein sequence ID" value="KAF7364435.1"/>
    <property type="molecule type" value="Genomic_DNA"/>
</dbReference>
<reference evidence="1" key="1">
    <citation type="submission" date="2020-05" db="EMBL/GenBank/DDBJ databases">
        <title>Mycena genomes resolve the evolution of fungal bioluminescence.</title>
        <authorList>
            <person name="Tsai I.J."/>
        </authorList>
    </citation>
    <scope>NUCLEOTIDE SEQUENCE</scope>
    <source>
        <strain evidence="1">160909Yilan</strain>
    </source>
</reference>
<dbReference type="Proteomes" id="UP000623467">
    <property type="component" value="Unassembled WGS sequence"/>
</dbReference>